<protein>
    <submittedName>
        <fullName evidence="1">Uncharacterized protein</fullName>
    </submittedName>
</protein>
<name>A0A1F6B3H3_9BACT</name>
<reference evidence="1 2" key="1">
    <citation type="journal article" date="2016" name="Nat. Commun.">
        <title>Thousands of microbial genomes shed light on interconnected biogeochemical processes in an aquifer system.</title>
        <authorList>
            <person name="Anantharaman K."/>
            <person name="Brown C.T."/>
            <person name="Hug L.A."/>
            <person name="Sharon I."/>
            <person name="Castelle C.J."/>
            <person name="Probst A.J."/>
            <person name="Thomas B.C."/>
            <person name="Singh A."/>
            <person name="Wilkins M.J."/>
            <person name="Karaoz U."/>
            <person name="Brodie E.L."/>
            <person name="Williams K.H."/>
            <person name="Hubbard S.S."/>
            <person name="Banfield J.F."/>
        </authorList>
    </citation>
    <scope>NUCLEOTIDE SEQUENCE [LARGE SCALE GENOMIC DNA]</scope>
</reference>
<evidence type="ECO:0000313" key="2">
    <source>
        <dbReference type="Proteomes" id="UP000179209"/>
    </source>
</evidence>
<accession>A0A1F6B3H3</accession>
<sequence>MVYLDQEIYSGFKKLEKLGNQENTVLANSSSAFDTLIPALSGHKTFSGHNLLTINSERKSADAAGFFQKKQTFEEGKKLLSENKIKYIFFTDLDGNPADFQNYYPFLKPVFENQSVTIFAVNL</sequence>
<organism evidence="1 2">
    <name type="scientific">Candidatus Gottesmanbacteria bacterium RIFCSPLOWO2_02_FULL_38_8</name>
    <dbReference type="NCBI Taxonomy" id="1798397"/>
    <lineage>
        <taxon>Bacteria</taxon>
        <taxon>Candidatus Gottesmaniibacteriota</taxon>
    </lineage>
</organism>
<dbReference type="Proteomes" id="UP000179209">
    <property type="component" value="Unassembled WGS sequence"/>
</dbReference>
<proteinExistence type="predicted"/>
<dbReference type="AlphaFoldDB" id="A0A1F6B3H3"/>
<evidence type="ECO:0000313" key="1">
    <source>
        <dbReference type="EMBL" id="OGG31087.1"/>
    </source>
</evidence>
<gene>
    <name evidence="1" type="ORF">A3I51_02795</name>
</gene>
<dbReference type="EMBL" id="MFKA01000079">
    <property type="protein sequence ID" value="OGG31087.1"/>
    <property type="molecule type" value="Genomic_DNA"/>
</dbReference>
<comment type="caution">
    <text evidence="1">The sequence shown here is derived from an EMBL/GenBank/DDBJ whole genome shotgun (WGS) entry which is preliminary data.</text>
</comment>